<dbReference type="Proteomes" id="UP001149165">
    <property type="component" value="Unassembled WGS sequence"/>
</dbReference>
<dbReference type="AlphaFoldDB" id="A0A9W9G8V5"/>
<organism evidence="2 3">
    <name type="scientific">Penicillium angulare</name>
    <dbReference type="NCBI Taxonomy" id="116970"/>
    <lineage>
        <taxon>Eukaryota</taxon>
        <taxon>Fungi</taxon>
        <taxon>Dikarya</taxon>
        <taxon>Ascomycota</taxon>
        <taxon>Pezizomycotina</taxon>
        <taxon>Eurotiomycetes</taxon>
        <taxon>Eurotiomycetidae</taxon>
        <taxon>Eurotiales</taxon>
        <taxon>Aspergillaceae</taxon>
        <taxon>Penicillium</taxon>
    </lineage>
</organism>
<evidence type="ECO:0008006" key="4">
    <source>
        <dbReference type="Google" id="ProtNLM"/>
    </source>
</evidence>
<dbReference type="EMBL" id="JAPQKH010000002">
    <property type="protein sequence ID" value="KAJ5114003.1"/>
    <property type="molecule type" value="Genomic_DNA"/>
</dbReference>
<reference evidence="2" key="2">
    <citation type="journal article" date="2023" name="IMA Fungus">
        <title>Comparative genomic study of the Penicillium genus elucidates a diverse pangenome and 15 lateral gene transfer events.</title>
        <authorList>
            <person name="Petersen C."/>
            <person name="Sorensen T."/>
            <person name="Nielsen M.R."/>
            <person name="Sondergaard T.E."/>
            <person name="Sorensen J.L."/>
            <person name="Fitzpatrick D.A."/>
            <person name="Frisvad J.C."/>
            <person name="Nielsen K.L."/>
        </authorList>
    </citation>
    <scope>NUCLEOTIDE SEQUENCE</scope>
    <source>
        <strain evidence="2">IBT 30069</strain>
    </source>
</reference>
<proteinExistence type="predicted"/>
<feature type="region of interest" description="Disordered" evidence="1">
    <location>
        <begin position="1"/>
        <end position="37"/>
    </location>
</feature>
<comment type="caution">
    <text evidence="2">The sequence shown here is derived from an EMBL/GenBank/DDBJ whole genome shotgun (WGS) entry which is preliminary data.</text>
</comment>
<reference evidence="2" key="1">
    <citation type="submission" date="2022-11" db="EMBL/GenBank/DDBJ databases">
        <authorList>
            <person name="Petersen C."/>
        </authorList>
    </citation>
    <scope>NUCLEOTIDE SEQUENCE</scope>
    <source>
        <strain evidence="2">IBT 30069</strain>
    </source>
</reference>
<dbReference type="InterPro" id="IPR052635">
    <property type="entry name" value="Sec_Metab_Biosynth_Reg"/>
</dbReference>
<feature type="compositionally biased region" description="Low complexity" evidence="1">
    <location>
        <begin position="8"/>
        <end position="21"/>
    </location>
</feature>
<dbReference type="PANTHER" id="PTHR39607:SF3">
    <property type="entry name" value="BZIP DOMAIN-CONTAINING PROTEIN"/>
    <property type="match status" value="1"/>
</dbReference>
<keyword evidence="3" id="KW-1185">Reference proteome</keyword>
<dbReference type="OrthoDB" id="4496773at2759"/>
<sequence length="384" mass="41539">MAAEQKSESPSSSEDSPPQKQDPLERRRLQNRLSQRNHRKSIFQFSLSLSTKARNANKHCAPGRKIRDRIAKLQERVIANELRAAAALNGWDQPYSSQPISTQHSHFTPYKESDLTFGSPEHSPLSTEPSTPFIPSYPFSSHAITSTETNISHAGVLSGEPSYFLDSATCSSSPYSPPSNRHGVPLIVGNNPDVEPFQDPWSLGSGMVGNTSLPETGTSGCTNQNVFYVATGTLDRVFHFKIWHTNAVREPENALPHIIQALKSTPSTSKIIVVLPPTSINPHQTGTMGCNSLQAPHTTGHTNILSSSCSGIENSPQAAPGIFNIPCQCLHNTHSYSALNTISQSSRGWENVSPSGSGSGSYMISCPVHQKSLAPSETLANMCL</sequence>
<name>A0A9W9G8V5_9EURO</name>
<accession>A0A9W9G8V5</accession>
<evidence type="ECO:0000256" key="1">
    <source>
        <dbReference type="SAM" id="MobiDB-lite"/>
    </source>
</evidence>
<dbReference type="PANTHER" id="PTHR39607">
    <property type="entry name" value="XANTHOCILLIN BIOSYNTHESIS CLUSTER TRANSCRIPTION FACTOR XANC-RELATED"/>
    <property type="match status" value="1"/>
</dbReference>
<gene>
    <name evidence="2" type="ORF">N7456_002537</name>
</gene>
<dbReference type="CDD" id="cd14688">
    <property type="entry name" value="bZIP_YAP"/>
    <property type="match status" value="1"/>
</dbReference>
<evidence type="ECO:0000313" key="3">
    <source>
        <dbReference type="Proteomes" id="UP001149165"/>
    </source>
</evidence>
<evidence type="ECO:0000313" key="2">
    <source>
        <dbReference type="EMBL" id="KAJ5114003.1"/>
    </source>
</evidence>
<protein>
    <recommendedName>
        <fullName evidence="4">BZIP domain-containing protein</fullName>
    </recommendedName>
</protein>